<evidence type="ECO:0000256" key="2">
    <source>
        <dbReference type="ARBA" id="ARBA00022475"/>
    </source>
</evidence>
<organism evidence="11 12">
    <name type="scientific">Desmophyllum pertusum</name>
    <dbReference type="NCBI Taxonomy" id="174260"/>
    <lineage>
        <taxon>Eukaryota</taxon>
        <taxon>Metazoa</taxon>
        <taxon>Cnidaria</taxon>
        <taxon>Anthozoa</taxon>
        <taxon>Hexacorallia</taxon>
        <taxon>Scleractinia</taxon>
        <taxon>Caryophylliina</taxon>
        <taxon>Caryophylliidae</taxon>
        <taxon>Desmophyllum</taxon>
    </lineage>
</organism>
<evidence type="ECO:0000256" key="4">
    <source>
        <dbReference type="ARBA" id="ARBA00022989"/>
    </source>
</evidence>
<dbReference type="AlphaFoldDB" id="A0A9W9YC36"/>
<dbReference type="PRINTS" id="PR00237">
    <property type="entry name" value="GPCRRHODOPSN"/>
</dbReference>
<gene>
    <name evidence="11" type="ORF">OS493_018199</name>
</gene>
<proteinExistence type="predicted"/>
<name>A0A9W9YC36_9CNID</name>
<keyword evidence="3 9" id="KW-0812">Transmembrane</keyword>
<keyword evidence="12" id="KW-1185">Reference proteome</keyword>
<evidence type="ECO:0000256" key="3">
    <source>
        <dbReference type="ARBA" id="ARBA00022692"/>
    </source>
</evidence>
<evidence type="ECO:0000256" key="1">
    <source>
        <dbReference type="ARBA" id="ARBA00004651"/>
    </source>
</evidence>
<dbReference type="Proteomes" id="UP001163046">
    <property type="component" value="Unassembled WGS sequence"/>
</dbReference>
<dbReference type="GO" id="GO:0004930">
    <property type="term" value="F:G protein-coupled receptor activity"/>
    <property type="evidence" value="ECO:0007669"/>
    <property type="project" value="UniProtKB-KW"/>
</dbReference>
<dbReference type="PROSITE" id="PS50262">
    <property type="entry name" value="G_PROTEIN_RECEP_F1_2"/>
    <property type="match status" value="1"/>
</dbReference>
<feature type="transmembrane region" description="Helical" evidence="9">
    <location>
        <begin position="237"/>
        <end position="261"/>
    </location>
</feature>
<keyword evidence="8" id="KW-0807">Transducer</keyword>
<feature type="transmembrane region" description="Helical" evidence="9">
    <location>
        <begin position="114"/>
        <end position="133"/>
    </location>
</feature>
<dbReference type="InterPro" id="IPR000276">
    <property type="entry name" value="GPCR_Rhodpsn"/>
</dbReference>
<accession>A0A9W9YC36</accession>
<keyword evidence="2" id="KW-1003">Cell membrane</keyword>
<dbReference type="InterPro" id="IPR017452">
    <property type="entry name" value="GPCR_Rhodpsn_7TM"/>
</dbReference>
<dbReference type="GO" id="GO:0005886">
    <property type="term" value="C:plasma membrane"/>
    <property type="evidence" value="ECO:0007669"/>
    <property type="project" value="UniProtKB-SubCell"/>
</dbReference>
<evidence type="ECO:0000256" key="7">
    <source>
        <dbReference type="ARBA" id="ARBA00023170"/>
    </source>
</evidence>
<dbReference type="InterPro" id="IPR050569">
    <property type="entry name" value="TAAR"/>
</dbReference>
<evidence type="ECO:0000259" key="10">
    <source>
        <dbReference type="PROSITE" id="PS50262"/>
    </source>
</evidence>
<comment type="subcellular location">
    <subcellularLocation>
        <location evidence="1">Cell membrane</location>
        <topology evidence="1">Multi-pass membrane protein</topology>
    </subcellularLocation>
</comment>
<evidence type="ECO:0000313" key="12">
    <source>
        <dbReference type="Proteomes" id="UP001163046"/>
    </source>
</evidence>
<feature type="transmembrane region" description="Helical" evidence="9">
    <location>
        <begin position="34"/>
        <end position="59"/>
    </location>
</feature>
<evidence type="ECO:0000256" key="6">
    <source>
        <dbReference type="ARBA" id="ARBA00023136"/>
    </source>
</evidence>
<evidence type="ECO:0000256" key="5">
    <source>
        <dbReference type="ARBA" id="ARBA00023040"/>
    </source>
</evidence>
<protein>
    <recommendedName>
        <fullName evidence="10">G-protein coupled receptors family 1 profile domain-containing protein</fullName>
    </recommendedName>
</protein>
<feature type="transmembrane region" description="Helical" evidence="9">
    <location>
        <begin position="181"/>
        <end position="206"/>
    </location>
</feature>
<dbReference type="Pfam" id="PF00001">
    <property type="entry name" value="7tm_1"/>
    <property type="match status" value="1"/>
</dbReference>
<keyword evidence="6 9" id="KW-0472">Membrane</keyword>
<reference evidence="11" key="1">
    <citation type="submission" date="2023-01" db="EMBL/GenBank/DDBJ databases">
        <title>Genome assembly of the deep-sea coral Lophelia pertusa.</title>
        <authorList>
            <person name="Herrera S."/>
            <person name="Cordes E."/>
        </authorList>
    </citation>
    <scope>NUCLEOTIDE SEQUENCE</scope>
    <source>
        <strain evidence="11">USNM1676648</strain>
        <tissue evidence="11">Polyp</tissue>
    </source>
</reference>
<evidence type="ECO:0000256" key="9">
    <source>
        <dbReference type="SAM" id="Phobius"/>
    </source>
</evidence>
<evidence type="ECO:0000313" key="11">
    <source>
        <dbReference type="EMBL" id="KAJ7333030.1"/>
    </source>
</evidence>
<dbReference type="OrthoDB" id="5958759at2759"/>
<feature type="transmembrane region" description="Helical" evidence="9">
    <location>
        <begin position="71"/>
        <end position="94"/>
    </location>
</feature>
<keyword evidence="7" id="KW-0675">Receptor</keyword>
<feature type="transmembrane region" description="Helical" evidence="9">
    <location>
        <begin position="154"/>
        <end position="175"/>
    </location>
</feature>
<evidence type="ECO:0000256" key="8">
    <source>
        <dbReference type="ARBA" id="ARBA00023224"/>
    </source>
</evidence>
<feature type="non-terminal residue" evidence="11">
    <location>
        <position position="264"/>
    </location>
</feature>
<keyword evidence="5" id="KW-0297">G-protein coupled receptor</keyword>
<keyword evidence="4 9" id="KW-1133">Transmembrane helix</keyword>
<feature type="domain" description="G-protein coupled receptors family 1 profile" evidence="10">
    <location>
        <begin position="51"/>
        <end position="264"/>
    </location>
</feature>
<dbReference type="PANTHER" id="PTHR24249">
    <property type="entry name" value="HISTAMINE RECEPTOR-RELATED G-PROTEIN COUPLED RECEPTOR"/>
    <property type="match status" value="1"/>
</dbReference>
<comment type="caution">
    <text evidence="11">The sequence shown here is derived from an EMBL/GenBank/DDBJ whole genome shotgun (WGS) entry which is preliminary data.</text>
</comment>
<dbReference type="Gene3D" id="1.20.1070.10">
    <property type="entry name" value="Rhodopsin 7-helix transmembrane proteins"/>
    <property type="match status" value="1"/>
</dbReference>
<dbReference type="EMBL" id="MU827787">
    <property type="protein sequence ID" value="KAJ7333030.1"/>
    <property type="molecule type" value="Genomic_DNA"/>
</dbReference>
<dbReference type="CDD" id="cd00637">
    <property type="entry name" value="7tm_classA_rhodopsin-like"/>
    <property type="match status" value="1"/>
</dbReference>
<sequence>MANHTGSNSTNITSKFSNISTEDETENVALEVTLIITIIINIITCPCTVLLNVLVIMAVKRRPRLQTNANILLACLAVTDAFTGLTTQPSFILWETFQLLGVNTLVGPIRAINTFFLSALSVCSCLHLMLVTCERLIAIKFTMHYHEIVTKEKFKVAVVSCWVYSVSSEVFRQLLRAKKPIANLLAAVVLICCIIFIASAYLVLYLETRRHQKMIKTQQLPQEEVERFVKESKALQTTVYVIGAVVLCLLPMAFMLVSFAVDMQ</sequence>
<dbReference type="SUPFAM" id="SSF81321">
    <property type="entry name" value="Family A G protein-coupled receptor-like"/>
    <property type="match status" value="1"/>
</dbReference>